<feature type="region of interest" description="Disordered" evidence="5">
    <location>
        <begin position="1"/>
        <end position="21"/>
    </location>
</feature>
<proteinExistence type="predicted"/>
<gene>
    <name evidence="6" type="primary">tamB_5</name>
    <name evidence="6" type="ORF">NCTC10418_06595</name>
</gene>
<evidence type="ECO:0000256" key="5">
    <source>
        <dbReference type="SAM" id="MobiDB-lite"/>
    </source>
</evidence>
<dbReference type="AlphaFoldDB" id="A0A376L201"/>
<dbReference type="PANTHER" id="PTHR36985">
    <property type="entry name" value="TRANSLOCATION AND ASSEMBLY MODULE SUBUNIT TAMB"/>
    <property type="match status" value="1"/>
</dbReference>
<feature type="region of interest" description="Disordered" evidence="5">
    <location>
        <begin position="158"/>
        <end position="201"/>
    </location>
</feature>
<dbReference type="PANTHER" id="PTHR36985:SF1">
    <property type="entry name" value="TRANSLOCATION AND ASSEMBLY MODULE SUBUNIT TAMB"/>
    <property type="match status" value="1"/>
</dbReference>
<dbReference type="EMBL" id="UFZQ01000001">
    <property type="protein sequence ID" value="STE88879.1"/>
    <property type="molecule type" value="Genomic_DNA"/>
</dbReference>
<accession>A0A376L201</accession>
<dbReference type="GO" id="GO:0009306">
    <property type="term" value="P:protein secretion"/>
    <property type="evidence" value="ECO:0007669"/>
    <property type="project" value="TreeGrafter"/>
</dbReference>
<feature type="compositionally biased region" description="Basic and acidic residues" evidence="5">
    <location>
        <begin position="192"/>
        <end position="201"/>
    </location>
</feature>
<organism evidence="6 7">
    <name type="scientific">Escherichia coli</name>
    <dbReference type="NCBI Taxonomy" id="562"/>
    <lineage>
        <taxon>Bacteria</taxon>
        <taxon>Pseudomonadati</taxon>
        <taxon>Pseudomonadota</taxon>
        <taxon>Gammaproteobacteria</taxon>
        <taxon>Enterobacterales</taxon>
        <taxon>Enterobacteriaceae</taxon>
        <taxon>Escherichia</taxon>
    </lineage>
</organism>
<keyword evidence="3" id="KW-1133">Transmembrane helix</keyword>
<evidence type="ECO:0000256" key="2">
    <source>
        <dbReference type="ARBA" id="ARBA00022692"/>
    </source>
</evidence>
<dbReference type="GO" id="GO:0097347">
    <property type="term" value="C:TAM protein secretion complex"/>
    <property type="evidence" value="ECO:0007669"/>
    <property type="project" value="TreeGrafter"/>
</dbReference>
<dbReference type="Proteomes" id="UP000255460">
    <property type="component" value="Unassembled WGS sequence"/>
</dbReference>
<evidence type="ECO:0000313" key="6">
    <source>
        <dbReference type="EMBL" id="STE88879.1"/>
    </source>
</evidence>
<keyword evidence="2" id="KW-0812">Transmembrane</keyword>
<dbReference type="GO" id="GO:0005886">
    <property type="term" value="C:plasma membrane"/>
    <property type="evidence" value="ECO:0007669"/>
    <property type="project" value="TreeGrafter"/>
</dbReference>
<name>A0A376L201_ECOLX</name>
<evidence type="ECO:0000256" key="1">
    <source>
        <dbReference type="ARBA" id="ARBA00004167"/>
    </source>
</evidence>
<evidence type="ECO:0000313" key="7">
    <source>
        <dbReference type="Proteomes" id="UP000255460"/>
    </source>
</evidence>
<comment type="subcellular location">
    <subcellularLocation>
        <location evidence="1">Membrane</location>
        <topology evidence="1">Single-pass membrane protein</topology>
    </subcellularLocation>
</comment>
<reference evidence="6 7" key="1">
    <citation type="submission" date="2018-06" db="EMBL/GenBank/DDBJ databases">
        <authorList>
            <consortium name="Pathogen Informatics"/>
            <person name="Doyle S."/>
        </authorList>
    </citation>
    <scope>NUCLEOTIDE SEQUENCE [LARGE SCALE GENOMIC DNA]</scope>
    <source>
        <strain evidence="6 7">NCTC10418</strain>
    </source>
</reference>
<protein>
    <submittedName>
        <fullName evidence="6">Translocation and assembly module for autotransporter export, inner membrane subunit</fullName>
    </submittedName>
</protein>
<evidence type="ECO:0000256" key="4">
    <source>
        <dbReference type="ARBA" id="ARBA00023136"/>
    </source>
</evidence>
<evidence type="ECO:0000256" key="3">
    <source>
        <dbReference type="ARBA" id="ARBA00022989"/>
    </source>
</evidence>
<feature type="compositionally biased region" description="Acidic residues" evidence="5">
    <location>
        <begin position="1"/>
        <end position="14"/>
    </location>
</feature>
<keyword evidence="4" id="KW-0472">Membrane</keyword>
<sequence length="201" mass="22400">MPPSEQVEEEEDSGPLDLSTPYPITLTRVALDNVNIKIDDTTVSVMDFTSGLNWQEKTLTLKPTSLKGLLIALPKVAEVAQEEVVEPKIENPQPDEKPLGETLKDLFSRPVLPEMTDVHLPLNLNIEEFKGEQLRVTGDTDITVRTMLLKVSSIDGNTKTGRPGYRFQPGDRQRQRHGAAVRQLAGGYHPQQHTERGAVER</sequence>